<keyword evidence="3" id="KW-1185">Reference proteome</keyword>
<feature type="transmembrane region" description="Helical" evidence="1">
    <location>
        <begin position="124"/>
        <end position="143"/>
    </location>
</feature>
<dbReference type="EMBL" id="FUKO01000029">
    <property type="protein sequence ID" value="SJN41520.1"/>
    <property type="molecule type" value="Genomic_DNA"/>
</dbReference>
<organism evidence="2 3">
    <name type="scientific">Microbacterium esteraromaticum</name>
    <dbReference type="NCBI Taxonomy" id="57043"/>
    <lineage>
        <taxon>Bacteria</taxon>
        <taxon>Bacillati</taxon>
        <taxon>Actinomycetota</taxon>
        <taxon>Actinomycetes</taxon>
        <taxon>Micrococcales</taxon>
        <taxon>Microbacteriaceae</taxon>
        <taxon>Microbacterium</taxon>
    </lineage>
</organism>
<feature type="transmembrane region" description="Helical" evidence="1">
    <location>
        <begin position="27"/>
        <end position="46"/>
    </location>
</feature>
<dbReference type="Pfam" id="PF13384">
    <property type="entry name" value="HTH_23"/>
    <property type="match status" value="1"/>
</dbReference>
<accession>A0A1R4KB24</accession>
<dbReference type="Gene3D" id="1.10.10.60">
    <property type="entry name" value="Homeodomain-like"/>
    <property type="match status" value="1"/>
</dbReference>
<proteinExistence type="predicted"/>
<feature type="transmembrane region" description="Helical" evidence="1">
    <location>
        <begin position="98"/>
        <end position="118"/>
    </location>
</feature>
<evidence type="ECO:0000313" key="2">
    <source>
        <dbReference type="EMBL" id="SJN41520.1"/>
    </source>
</evidence>
<dbReference type="InterPro" id="IPR021235">
    <property type="entry name" value="DUF2637"/>
</dbReference>
<keyword evidence="1" id="KW-0472">Membrane</keyword>
<keyword evidence="1" id="KW-1133">Transmembrane helix</keyword>
<gene>
    <name evidence="2" type="ORF">FM104_11455</name>
</gene>
<keyword evidence="1" id="KW-0812">Transmembrane</keyword>
<evidence type="ECO:0000256" key="1">
    <source>
        <dbReference type="SAM" id="Phobius"/>
    </source>
</evidence>
<reference evidence="2 3" key="1">
    <citation type="submission" date="2017-02" db="EMBL/GenBank/DDBJ databases">
        <authorList>
            <person name="Peterson S.W."/>
        </authorList>
    </citation>
    <scope>NUCLEOTIDE SEQUENCE [LARGE SCALE GENOMIC DNA]</scope>
    <source>
        <strain evidence="2 3">B Mb 05.01</strain>
    </source>
</reference>
<sequence>MTGTARPDPHVRSGAGAARLVPGVSRLVIGTSLSGTILLALGAFWLSFTALRDLAVLAGIPETQAWVWPLIVDGVILEATISVVALRNQAASARRFAWLLLSAGAGVSVAANITHAVVAADARVPALIAALVACIPPLVLLAMTHLTVELLRNADTTSERDADPAATEQTAVALVATPARTGRAPAAIERAPRTRTGSDTRARAVALAADGVSQRQIAAELGVHPTTIGRWLSVPDQPAEGEAR</sequence>
<dbReference type="Pfam" id="PF10935">
    <property type="entry name" value="DUF2637"/>
    <property type="match status" value="1"/>
</dbReference>
<dbReference type="Proteomes" id="UP000196320">
    <property type="component" value="Unassembled WGS sequence"/>
</dbReference>
<evidence type="ECO:0000313" key="3">
    <source>
        <dbReference type="Proteomes" id="UP000196320"/>
    </source>
</evidence>
<dbReference type="AlphaFoldDB" id="A0A1R4KB24"/>
<dbReference type="RefSeq" id="WP_087132365.1">
    <property type="nucleotide sequence ID" value="NZ_FUKO01000029.1"/>
</dbReference>
<protein>
    <submittedName>
        <fullName evidence="2">Phage excisionase # putative</fullName>
    </submittedName>
</protein>
<feature type="transmembrane region" description="Helical" evidence="1">
    <location>
        <begin position="66"/>
        <end position="86"/>
    </location>
</feature>
<name>A0A1R4KB24_9MICO</name>
<dbReference type="OrthoDB" id="4480597at2"/>
<dbReference type="SUPFAM" id="SSF46689">
    <property type="entry name" value="Homeodomain-like"/>
    <property type="match status" value="1"/>
</dbReference>
<dbReference type="InterPro" id="IPR009057">
    <property type="entry name" value="Homeodomain-like_sf"/>
</dbReference>